<reference evidence="2 3" key="1">
    <citation type="submission" date="2018-12" db="EMBL/GenBank/DDBJ databases">
        <title>Complete genome sequence of Flaviflexus sp. H23T48.</title>
        <authorList>
            <person name="Bae J.-W."/>
            <person name="Lee J.-Y."/>
        </authorList>
    </citation>
    <scope>NUCLEOTIDE SEQUENCE [LARGE SCALE GENOMIC DNA]</scope>
    <source>
        <strain evidence="2 3">H23T48</strain>
    </source>
</reference>
<dbReference type="PANTHER" id="PTHR43685">
    <property type="entry name" value="GLYCOSYLTRANSFERASE"/>
    <property type="match status" value="1"/>
</dbReference>
<feature type="transmembrane region" description="Helical" evidence="1">
    <location>
        <begin position="615"/>
        <end position="633"/>
    </location>
</feature>
<keyword evidence="1" id="KW-1133">Transmembrane helix</keyword>
<dbReference type="Gene3D" id="3.90.550.10">
    <property type="entry name" value="Spore Coat Polysaccharide Biosynthesis Protein SpsA, Chain A"/>
    <property type="match status" value="1"/>
</dbReference>
<dbReference type="PANTHER" id="PTHR43685:SF3">
    <property type="entry name" value="SLR2126 PROTEIN"/>
    <property type="match status" value="1"/>
</dbReference>
<evidence type="ECO:0000313" key="3">
    <source>
        <dbReference type="Proteomes" id="UP000280344"/>
    </source>
</evidence>
<feature type="transmembrane region" description="Helical" evidence="1">
    <location>
        <begin position="470"/>
        <end position="488"/>
    </location>
</feature>
<keyword evidence="3" id="KW-1185">Reference proteome</keyword>
<feature type="transmembrane region" description="Helical" evidence="1">
    <location>
        <begin position="683"/>
        <end position="701"/>
    </location>
</feature>
<accession>A0A3Q9G2A3</accession>
<name>A0A3Q9G2A3_9ACTO</name>
<dbReference type="OrthoDB" id="3734530at2"/>
<feature type="transmembrane region" description="Helical" evidence="1">
    <location>
        <begin position="360"/>
        <end position="381"/>
    </location>
</feature>
<dbReference type="Proteomes" id="UP000280344">
    <property type="component" value="Chromosome"/>
</dbReference>
<protein>
    <recommendedName>
        <fullName evidence="4">Glycosyltransferase family 2 protein</fullName>
    </recommendedName>
</protein>
<proteinExistence type="predicted"/>
<dbReference type="InterPro" id="IPR029044">
    <property type="entry name" value="Nucleotide-diphossugar_trans"/>
</dbReference>
<dbReference type="RefSeq" id="WP_126702808.1">
    <property type="nucleotide sequence ID" value="NZ_CP034593.1"/>
</dbReference>
<keyword evidence="1" id="KW-0472">Membrane</keyword>
<organism evidence="2 3">
    <name type="scientific">Flaviflexus ciconiae</name>
    <dbReference type="NCBI Taxonomy" id="2496867"/>
    <lineage>
        <taxon>Bacteria</taxon>
        <taxon>Bacillati</taxon>
        <taxon>Actinomycetota</taxon>
        <taxon>Actinomycetes</taxon>
        <taxon>Actinomycetales</taxon>
        <taxon>Actinomycetaceae</taxon>
        <taxon>Flaviflexus</taxon>
    </lineage>
</organism>
<feature type="transmembrane region" description="Helical" evidence="1">
    <location>
        <begin position="645"/>
        <end position="663"/>
    </location>
</feature>
<feature type="transmembrane region" description="Helical" evidence="1">
    <location>
        <begin position="441"/>
        <end position="458"/>
    </location>
</feature>
<dbReference type="EMBL" id="CP034593">
    <property type="protein sequence ID" value="AZQ75998.1"/>
    <property type="molecule type" value="Genomic_DNA"/>
</dbReference>
<feature type="transmembrane region" description="Helical" evidence="1">
    <location>
        <begin position="495"/>
        <end position="513"/>
    </location>
</feature>
<gene>
    <name evidence="2" type="ORF">EJ997_00310</name>
</gene>
<feature type="transmembrane region" description="Helical" evidence="1">
    <location>
        <begin position="416"/>
        <end position="434"/>
    </location>
</feature>
<dbReference type="KEGG" id="flh:EJ997_00310"/>
<dbReference type="AlphaFoldDB" id="A0A3Q9G2A3"/>
<feature type="transmembrane region" description="Helical" evidence="1">
    <location>
        <begin position="558"/>
        <end position="577"/>
    </location>
</feature>
<dbReference type="Pfam" id="PF13641">
    <property type="entry name" value="Glyco_tranf_2_3"/>
    <property type="match status" value="1"/>
</dbReference>
<sequence length="967" mass="102755">MSANTAAGGILAIVVGRSTSDHLPTTLQAVASGTRTPDRLNLVLLDDGEFDVSVLTDVGIETDIIRSDATASGAAYEDGMGESEWTWLLHADSAPGERCLADLHRDGEASRAIAALGPKQVGWDDPTELLEVGITATRSSRRVPELDPREKDQGQFDWRDDVLGVGTAGMLLRTADLVDAGGFDPVLGPFGDGLELSRRLRAAGHRVVVVPSAVIRHARESFADTPASFGRRRGSQMYTAIQRAPLLLAPVLFLWFLLLSPIRALFRLGVKDTVRARGELRGGASLLAKTGALWRARKRLKQATVTTSYRSLEARHRDVLDGRSDIRKAQREARRLRHLPPQHLRKEAAERRRRTRASGLALAVITIVAGIVAFLPNLPAFGLTGGGLLPDDSSAGDLLRLAISSWVPTGDGYPGYLDPIWVLAIPFVYVAGWFGGTLTEVVFLFFLLAPFLAGMAAFRASGAVANSPAVRFVAGAAWAVAPPLLSSLSAGQAGAVLLHIVLPLVVAAIARYVRAQRSSHLGSAAWWTLVAGAAYPAFLLPLGVVALVLAVAQRRAAWMWLVAPGVSLAGPALWYLLKDLPGSLVRLPGATFSWQAGTEYEVVAGWPGGIGSFKVVILVATGLVVLAAMVSLARVRRFGTVRAGWALVGLGGLLVSFSLTQEIGVDERVFETAIAWPGPGLSLLWLGLLVTIVGGAHGIRADLSDSSLSLRHALVGICALGLVALPVASAASWLVGIHTGSPQHAVSSAPEVSVPALAQKSSTDPEKGRTLVVTPEGEKITVSLWRGDGPQLTHTGHLPSSGDDLGQALTRLGEDDFADLMAEHAVTVILIPGTGEQSEQLARMLDATDSITRVTTADVGTFWRVDVPSGRVMQGGEVLPSGVIEAAVDAEPGVLYLAERDNPKWTATQNGEELERADDDWRAAWTVEEAGEVTISHEGGFSIIWVTLLRALLIIGNITVSLPWRIR</sequence>
<feature type="transmembrane region" description="Helical" evidence="1">
    <location>
        <begin position="713"/>
        <end position="735"/>
    </location>
</feature>
<feature type="transmembrane region" description="Helical" evidence="1">
    <location>
        <begin position="525"/>
        <end position="551"/>
    </location>
</feature>
<dbReference type="InterPro" id="IPR050834">
    <property type="entry name" value="Glycosyltransf_2"/>
</dbReference>
<evidence type="ECO:0008006" key="4">
    <source>
        <dbReference type="Google" id="ProtNLM"/>
    </source>
</evidence>
<feature type="transmembrane region" description="Helical" evidence="1">
    <location>
        <begin position="246"/>
        <end position="266"/>
    </location>
</feature>
<dbReference type="SUPFAM" id="SSF53448">
    <property type="entry name" value="Nucleotide-diphospho-sugar transferases"/>
    <property type="match status" value="1"/>
</dbReference>
<evidence type="ECO:0000313" key="2">
    <source>
        <dbReference type="EMBL" id="AZQ75998.1"/>
    </source>
</evidence>
<evidence type="ECO:0000256" key="1">
    <source>
        <dbReference type="SAM" id="Phobius"/>
    </source>
</evidence>
<keyword evidence="1" id="KW-0812">Transmembrane</keyword>